<keyword evidence="1" id="KW-0812">Transmembrane</keyword>
<sequence>MDQFNYTSPKPQRLIMRIFLAILLFWPALAGAKSFDSPLSGQSEVALLLANTLKSQGYQGDIPKVEIEFSLNLPKSIPGPGKQAGKQAGLFFPKITEKLGAGGFEAVKVKLASSSLTSAQTAALKTALGGLLGLDPQKDWLTQGEALPAITIPVLAEEQKAITSTETLIIPEPEDAPEPDLTPEPLGPDPAKEARFKTLLAWIWGTAALLVVLMVGSTLWLRRSQSPKADLKQLRKLKLEEENLDFSELKEFKELFKESEKLAPIPAEEEPAPLPEGLTELEQVKNDLGDLLRWQPDWALELAEARNDQELSKLMALFGPERSKEVFGPVLGPERLRKRLESAAETIYRPDEEGSLLMELHRGFFLEKLSILKAQKESPKTQAEVAQDQAEKSEEAAAFAFIAQVPEEELYLLLKKETPLIQSLALRHWAGPSEELAQRLPDPLALEAENKKRRPLSNELVGQIAQGLAGRLEALGHGGELDLNRLEESLILLADMAPIEREEHLLAVAEDQPNLAEAARQAFYPWEEVGGLDPSLLIRATGALDPQTLAQALSGLAKPLQEPLLFHLSKEARSQCIKILRANPPAQGARLRARRLLAMLLKGAEA</sequence>
<dbReference type="Gene3D" id="1.10.220.30">
    <property type="match status" value="1"/>
</dbReference>
<dbReference type="InterPro" id="IPR011002">
    <property type="entry name" value="FliG_a-hlx"/>
</dbReference>
<dbReference type="Proteomes" id="UP000178449">
    <property type="component" value="Unassembled WGS sequence"/>
</dbReference>
<dbReference type="STRING" id="1817772.A2527_04480"/>
<name>A0A1F6GDR6_9PROT</name>
<dbReference type="AlphaFoldDB" id="A0A1F6GDR6"/>
<feature type="transmembrane region" description="Helical" evidence="1">
    <location>
        <begin position="199"/>
        <end position="221"/>
    </location>
</feature>
<evidence type="ECO:0000256" key="1">
    <source>
        <dbReference type="SAM" id="Phobius"/>
    </source>
</evidence>
<accession>A0A1F6GDR6</accession>
<evidence type="ECO:0000313" key="2">
    <source>
        <dbReference type="EMBL" id="OGG96241.1"/>
    </source>
</evidence>
<comment type="caution">
    <text evidence="2">The sequence shown here is derived from an EMBL/GenBank/DDBJ whole genome shotgun (WGS) entry which is preliminary data.</text>
</comment>
<reference evidence="2 3" key="1">
    <citation type="journal article" date="2016" name="Nat. Commun.">
        <title>Thousands of microbial genomes shed light on interconnected biogeochemical processes in an aquifer system.</title>
        <authorList>
            <person name="Anantharaman K."/>
            <person name="Brown C.T."/>
            <person name="Hug L.A."/>
            <person name="Sharon I."/>
            <person name="Castelle C.J."/>
            <person name="Probst A.J."/>
            <person name="Thomas B.C."/>
            <person name="Singh A."/>
            <person name="Wilkins M.J."/>
            <person name="Karaoz U."/>
            <person name="Brodie E.L."/>
            <person name="Williams K.H."/>
            <person name="Hubbard S.S."/>
            <person name="Banfield J.F."/>
        </authorList>
    </citation>
    <scope>NUCLEOTIDE SEQUENCE [LARGE SCALE GENOMIC DNA]</scope>
</reference>
<proteinExistence type="predicted"/>
<keyword evidence="1" id="KW-0472">Membrane</keyword>
<evidence type="ECO:0000313" key="3">
    <source>
        <dbReference type="Proteomes" id="UP000178449"/>
    </source>
</evidence>
<keyword evidence="1" id="KW-1133">Transmembrane helix</keyword>
<dbReference type="EMBL" id="MFNE01000017">
    <property type="protein sequence ID" value="OGG96241.1"/>
    <property type="molecule type" value="Genomic_DNA"/>
</dbReference>
<evidence type="ECO:0008006" key="4">
    <source>
        <dbReference type="Google" id="ProtNLM"/>
    </source>
</evidence>
<organism evidence="2 3">
    <name type="scientific">Candidatus Lambdaproteobacteria bacterium RIFOXYD2_FULL_50_16</name>
    <dbReference type="NCBI Taxonomy" id="1817772"/>
    <lineage>
        <taxon>Bacteria</taxon>
        <taxon>Pseudomonadati</taxon>
        <taxon>Pseudomonadota</taxon>
        <taxon>Candidatus Lambdaproteobacteria</taxon>
    </lineage>
</organism>
<gene>
    <name evidence="2" type="ORF">A2527_04480</name>
</gene>
<dbReference type="SUPFAM" id="SSF48029">
    <property type="entry name" value="FliG"/>
    <property type="match status" value="1"/>
</dbReference>
<protein>
    <recommendedName>
        <fullName evidence="4">Flagellar motor switch protein FliG C-terminal domain-containing protein</fullName>
    </recommendedName>
</protein>